<dbReference type="Pfam" id="PF07238">
    <property type="entry name" value="PilZ"/>
    <property type="match status" value="1"/>
</dbReference>
<dbReference type="EMBL" id="BMID01000001">
    <property type="protein sequence ID" value="GGA02997.1"/>
    <property type="molecule type" value="Genomic_DNA"/>
</dbReference>
<dbReference type="SUPFAM" id="SSF141371">
    <property type="entry name" value="PilZ domain-like"/>
    <property type="match status" value="1"/>
</dbReference>
<organism evidence="2 3">
    <name type="scientific">Blastomonas marina</name>
    <dbReference type="NCBI Taxonomy" id="1867408"/>
    <lineage>
        <taxon>Bacteria</taxon>
        <taxon>Pseudomonadati</taxon>
        <taxon>Pseudomonadota</taxon>
        <taxon>Alphaproteobacteria</taxon>
        <taxon>Sphingomonadales</taxon>
        <taxon>Sphingomonadaceae</taxon>
        <taxon>Blastomonas</taxon>
    </lineage>
</organism>
<keyword evidence="3" id="KW-1185">Reference proteome</keyword>
<name>A0ABQ1F8G4_9SPHN</name>
<evidence type="ECO:0000313" key="2">
    <source>
        <dbReference type="EMBL" id="GGA02997.1"/>
    </source>
</evidence>
<protein>
    <recommendedName>
        <fullName evidence="1">PilZ domain-containing protein</fullName>
    </recommendedName>
</protein>
<evidence type="ECO:0000259" key="1">
    <source>
        <dbReference type="Pfam" id="PF07238"/>
    </source>
</evidence>
<dbReference type="InterPro" id="IPR009875">
    <property type="entry name" value="PilZ_domain"/>
</dbReference>
<gene>
    <name evidence="2" type="ORF">GCM10010923_09790</name>
</gene>
<evidence type="ECO:0000313" key="3">
    <source>
        <dbReference type="Proteomes" id="UP000603317"/>
    </source>
</evidence>
<dbReference type="Gene3D" id="2.40.10.220">
    <property type="entry name" value="predicted glycosyltransferase like domains"/>
    <property type="match status" value="1"/>
</dbReference>
<accession>A0ABQ1F8G4</accession>
<dbReference type="RefSeq" id="WP_188641634.1">
    <property type="nucleotide sequence ID" value="NZ_BMID01000001.1"/>
</dbReference>
<proteinExistence type="predicted"/>
<sequence>MVDSFAEGATKRYETTAQEDRCAPRARVQIPARLRMSGANRFETVVHDLSLAGFSAAAVSRVHPGTVCWLTLPGLESLQCEVVWWRDCLVGCAFDQLLNPAVLESVLGGYSAPREFRSLA</sequence>
<feature type="domain" description="PilZ" evidence="1">
    <location>
        <begin position="20"/>
        <end position="98"/>
    </location>
</feature>
<reference evidence="3" key="1">
    <citation type="journal article" date="2019" name="Int. J. Syst. Evol. Microbiol.">
        <title>The Global Catalogue of Microorganisms (GCM) 10K type strain sequencing project: providing services to taxonomists for standard genome sequencing and annotation.</title>
        <authorList>
            <consortium name="The Broad Institute Genomics Platform"/>
            <consortium name="The Broad Institute Genome Sequencing Center for Infectious Disease"/>
            <person name="Wu L."/>
            <person name="Ma J."/>
        </authorList>
    </citation>
    <scope>NUCLEOTIDE SEQUENCE [LARGE SCALE GENOMIC DNA]</scope>
    <source>
        <strain evidence="3">CGMCC 1.15297</strain>
    </source>
</reference>
<comment type="caution">
    <text evidence="2">The sequence shown here is derived from an EMBL/GenBank/DDBJ whole genome shotgun (WGS) entry which is preliminary data.</text>
</comment>
<dbReference type="Proteomes" id="UP000603317">
    <property type="component" value="Unassembled WGS sequence"/>
</dbReference>